<gene>
    <name evidence="3" type="primary">LOC110977329</name>
</gene>
<sequence length="195" mass="22238">MQKGLLAMWELQLVFALVVNFVHTASSELLKSGTFCIVDRSKSEDLPGNSYYCPAYNDDGSLNKFTECCSDGRPGPDYQKCCRTGEAKEEQKWGSVKETGIYVGIATACLLTIIFVFTYCRSDTYPCVGVLQQRTKYWKDACLDAICFCDCFKAKRKTQRRLEATKLNQIEPLCDSQEHLVVPMVVLDDKEQFWW</sequence>
<accession>A0A8B7Y3C5</accession>
<proteinExistence type="predicted"/>
<organism evidence="2 3">
    <name type="scientific">Acanthaster planci</name>
    <name type="common">Crown-of-thorns starfish</name>
    <dbReference type="NCBI Taxonomy" id="133434"/>
    <lineage>
        <taxon>Eukaryota</taxon>
        <taxon>Metazoa</taxon>
        <taxon>Echinodermata</taxon>
        <taxon>Eleutherozoa</taxon>
        <taxon>Asterozoa</taxon>
        <taxon>Asteroidea</taxon>
        <taxon>Valvatacea</taxon>
        <taxon>Valvatida</taxon>
        <taxon>Acanthasteridae</taxon>
        <taxon>Acanthaster</taxon>
    </lineage>
</organism>
<dbReference type="OrthoDB" id="10076257at2759"/>
<dbReference type="OMA" id="DAICFCD"/>
<dbReference type="Proteomes" id="UP000694845">
    <property type="component" value="Unplaced"/>
</dbReference>
<keyword evidence="1" id="KW-0732">Signal</keyword>
<dbReference type="RefSeq" id="XP_022087027.1">
    <property type="nucleotide sequence ID" value="XM_022231335.1"/>
</dbReference>
<keyword evidence="2" id="KW-1185">Reference proteome</keyword>
<dbReference type="GeneID" id="110977329"/>
<name>A0A8B7Y3C5_ACAPL</name>
<dbReference type="AlphaFoldDB" id="A0A8B7Y3C5"/>
<dbReference type="KEGG" id="aplc:110977329"/>
<feature type="signal peptide" evidence="1">
    <location>
        <begin position="1"/>
        <end position="16"/>
    </location>
</feature>
<reference evidence="3" key="1">
    <citation type="submission" date="2025-08" db="UniProtKB">
        <authorList>
            <consortium name="RefSeq"/>
        </authorList>
    </citation>
    <scope>IDENTIFICATION</scope>
</reference>
<feature type="chain" id="PRO_5034554168" evidence="1">
    <location>
        <begin position="17"/>
        <end position="195"/>
    </location>
</feature>
<evidence type="ECO:0000256" key="1">
    <source>
        <dbReference type="SAM" id="SignalP"/>
    </source>
</evidence>
<evidence type="ECO:0000313" key="3">
    <source>
        <dbReference type="RefSeq" id="XP_022087027.1"/>
    </source>
</evidence>
<protein>
    <submittedName>
        <fullName evidence="3">Uncharacterized protein LOC110977329</fullName>
    </submittedName>
</protein>
<evidence type="ECO:0000313" key="2">
    <source>
        <dbReference type="Proteomes" id="UP000694845"/>
    </source>
</evidence>